<dbReference type="PROSITE" id="PS00027">
    <property type="entry name" value="HOMEOBOX_1"/>
    <property type="match status" value="1"/>
</dbReference>
<reference evidence="14 15" key="1">
    <citation type="submission" date="2022-05" db="EMBL/GenBank/DDBJ databases">
        <authorList>
            <consortium name="Genoscope - CEA"/>
            <person name="William W."/>
        </authorList>
    </citation>
    <scope>NUCLEOTIDE SEQUENCE [LARGE SCALE GENOMIC DNA]</scope>
</reference>
<dbReference type="Gene3D" id="1.10.10.60">
    <property type="entry name" value="Homeodomain-like"/>
    <property type="match status" value="1"/>
</dbReference>
<keyword evidence="2 10" id="KW-0479">Metal-binding</keyword>
<dbReference type="SUPFAM" id="SSF46689">
    <property type="entry name" value="Homeodomain-like"/>
    <property type="match status" value="1"/>
</dbReference>
<evidence type="ECO:0008006" key="16">
    <source>
        <dbReference type="Google" id="ProtNLM"/>
    </source>
</evidence>
<evidence type="ECO:0000256" key="2">
    <source>
        <dbReference type="ARBA" id="ARBA00022723"/>
    </source>
</evidence>
<dbReference type="GO" id="GO:0000981">
    <property type="term" value="F:DNA-binding transcription factor activity, RNA polymerase II-specific"/>
    <property type="evidence" value="ECO:0007669"/>
    <property type="project" value="InterPro"/>
</dbReference>
<dbReference type="InterPro" id="IPR050453">
    <property type="entry name" value="LIM_Homeobox_TF"/>
</dbReference>
<dbReference type="SMART" id="SM00132">
    <property type="entry name" value="LIM"/>
    <property type="match status" value="2"/>
</dbReference>
<keyword evidence="5 10" id="KW-0440">LIM domain</keyword>
<evidence type="ECO:0000256" key="10">
    <source>
        <dbReference type="PROSITE-ProRule" id="PRU00125"/>
    </source>
</evidence>
<keyword evidence="4 10" id="KW-0862">Zinc</keyword>
<proteinExistence type="predicted"/>
<dbReference type="InterPro" id="IPR040807">
    <property type="entry name" value="DUF5522"/>
</dbReference>
<dbReference type="FunFam" id="1.10.10.60:FF:000027">
    <property type="entry name" value="LIM/homeobox protein Lhx9"/>
    <property type="match status" value="1"/>
</dbReference>
<dbReference type="GO" id="GO:0030182">
    <property type="term" value="P:neuron differentiation"/>
    <property type="evidence" value="ECO:0007669"/>
    <property type="project" value="TreeGrafter"/>
</dbReference>
<dbReference type="InterPro" id="IPR001781">
    <property type="entry name" value="Znf_LIM"/>
</dbReference>
<dbReference type="Pfam" id="PF00046">
    <property type="entry name" value="Homeodomain"/>
    <property type="match status" value="1"/>
</dbReference>
<comment type="subcellular location">
    <subcellularLocation>
        <location evidence="1 9 11">Nucleus</location>
    </subcellularLocation>
</comment>
<dbReference type="Proteomes" id="UP001159428">
    <property type="component" value="Unassembled WGS sequence"/>
</dbReference>
<accession>A0AAU9VM67</accession>
<evidence type="ECO:0000256" key="3">
    <source>
        <dbReference type="ARBA" id="ARBA00022737"/>
    </source>
</evidence>
<dbReference type="Gene3D" id="2.10.110.10">
    <property type="entry name" value="Cysteine Rich Protein"/>
    <property type="match status" value="2"/>
</dbReference>
<dbReference type="PANTHER" id="PTHR24208">
    <property type="entry name" value="LIM/HOMEOBOX PROTEIN LHX"/>
    <property type="match status" value="1"/>
</dbReference>
<dbReference type="CDD" id="cd00086">
    <property type="entry name" value="homeodomain"/>
    <property type="match status" value="1"/>
</dbReference>
<evidence type="ECO:0000256" key="7">
    <source>
        <dbReference type="ARBA" id="ARBA00023155"/>
    </source>
</evidence>
<evidence type="ECO:0000256" key="5">
    <source>
        <dbReference type="ARBA" id="ARBA00023038"/>
    </source>
</evidence>
<dbReference type="SMART" id="SM00389">
    <property type="entry name" value="HOX"/>
    <property type="match status" value="1"/>
</dbReference>
<dbReference type="PROSITE" id="PS50023">
    <property type="entry name" value="LIM_DOMAIN_2"/>
    <property type="match status" value="2"/>
</dbReference>
<sequence length="406" mass="45864">MLRRGVPLQSFIYSVRHFGGVMSSQANGFLSPCGRRKSQFTRATSSCCLNNGKDRVIDKSGDSRSRERGELQWEKLSDDEKNIYLAHKTACMNGKNSYSDPITGYMVFTEEFLSKRRACCGNGCRHAMPTADQVTLDEKASFCAGCGTRIIERFYLMAVDREWHVECLKCSECSLRLDNELTCFTRDGAILCREDYYKRFSVNRCAACGQGISSKELVMRAREHVYHISCFACDRCKRILATGEYFGMRGMQIFCKADYEMILREEAQALKTTLGSSTTKGRPRKKKMSVPLEGVAALSGFTISDNESHLGQHNGDTKPKRMRTSFKHHQLRAMKAYFAMNHNPDAKDLKQLSQKTGLSKRVLQVWFQNARAKYRRTVCNPQAQDLSPESQDQASPVSAILEAGIV</sequence>
<evidence type="ECO:0000259" key="13">
    <source>
        <dbReference type="PROSITE" id="PS50071"/>
    </source>
</evidence>
<evidence type="ECO:0000313" key="15">
    <source>
        <dbReference type="Proteomes" id="UP001159428"/>
    </source>
</evidence>
<keyword evidence="6 9" id="KW-0238">DNA-binding</keyword>
<dbReference type="GO" id="GO:0046872">
    <property type="term" value="F:metal ion binding"/>
    <property type="evidence" value="ECO:0007669"/>
    <property type="project" value="UniProtKB-KW"/>
</dbReference>
<dbReference type="Pfam" id="PF00412">
    <property type="entry name" value="LIM"/>
    <property type="match status" value="2"/>
</dbReference>
<evidence type="ECO:0000256" key="4">
    <source>
        <dbReference type="ARBA" id="ARBA00022833"/>
    </source>
</evidence>
<dbReference type="PROSITE" id="PS50071">
    <property type="entry name" value="HOMEOBOX_2"/>
    <property type="match status" value="1"/>
</dbReference>
<organism evidence="14 15">
    <name type="scientific">Pocillopora meandrina</name>
    <dbReference type="NCBI Taxonomy" id="46732"/>
    <lineage>
        <taxon>Eukaryota</taxon>
        <taxon>Metazoa</taxon>
        <taxon>Cnidaria</taxon>
        <taxon>Anthozoa</taxon>
        <taxon>Hexacorallia</taxon>
        <taxon>Scleractinia</taxon>
        <taxon>Astrocoeniina</taxon>
        <taxon>Pocilloporidae</taxon>
        <taxon>Pocillopora</taxon>
    </lineage>
</organism>
<feature type="domain" description="Homeobox" evidence="13">
    <location>
        <begin position="317"/>
        <end position="377"/>
    </location>
</feature>
<name>A0AAU9VM67_9CNID</name>
<dbReference type="InterPro" id="IPR009057">
    <property type="entry name" value="Homeodomain-like_sf"/>
</dbReference>
<dbReference type="SUPFAM" id="SSF57716">
    <property type="entry name" value="Glucocorticoid receptor-like (DNA-binding domain)"/>
    <property type="match status" value="2"/>
</dbReference>
<evidence type="ECO:0000256" key="9">
    <source>
        <dbReference type="PROSITE-ProRule" id="PRU00108"/>
    </source>
</evidence>
<dbReference type="EMBL" id="CALNXJ010000002">
    <property type="protein sequence ID" value="CAH3033922.1"/>
    <property type="molecule type" value="Genomic_DNA"/>
</dbReference>
<dbReference type="PANTHER" id="PTHR24208:SF168">
    <property type="entry name" value="PROTEIN APTEROUS"/>
    <property type="match status" value="1"/>
</dbReference>
<keyword evidence="8 9" id="KW-0539">Nucleus</keyword>
<evidence type="ECO:0000256" key="1">
    <source>
        <dbReference type="ARBA" id="ARBA00004123"/>
    </source>
</evidence>
<keyword evidence="15" id="KW-1185">Reference proteome</keyword>
<keyword evidence="3" id="KW-0677">Repeat</keyword>
<dbReference type="Pfam" id="PF17653">
    <property type="entry name" value="DUF5522"/>
    <property type="match status" value="1"/>
</dbReference>
<feature type="DNA-binding region" description="Homeobox" evidence="9">
    <location>
        <begin position="319"/>
        <end position="378"/>
    </location>
</feature>
<evidence type="ECO:0000259" key="12">
    <source>
        <dbReference type="PROSITE" id="PS50023"/>
    </source>
</evidence>
<evidence type="ECO:0000256" key="6">
    <source>
        <dbReference type="ARBA" id="ARBA00023125"/>
    </source>
</evidence>
<dbReference type="GO" id="GO:0005634">
    <property type="term" value="C:nucleus"/>
    <property type="evidence" value="ECO:0007669"/>
    <property type="project" value="UniProtKB-SubCell"/>
</dbReference>
<dbReference type="AlphaFoldDB" id="A0AAU9VM67"/>
<evidence type="ECO:0000256" key="8">
    <source>
        <dbReference type="ARBA" id="ARBA00023242"/>
    </source>
</evidence>
<comment type="caution">
    <text evidence="14">The sequence shown here is derived from an EMBL/GenBank/DDBJ whole genome shotgun (WGS) entry which is preliminary data.</text>
</comment>
<dbReference type="PROSITE" id="PS00478">
    <property type="entry name" value="LIM_DOMAIN_1"/>
    <property type="match status" value="1"/>
</dbReference>
<dbReference type="InterPro" id="IPR017970">
    <property type="entry name" value="Homeobox_CS"/>
</dbReference>
<dbReference type="FunFam" id="2.10.110.10:FF:000033">
    <property type="entry name" value="LIM/homeobox protein Lhx9 isoform X2"/>
    <property type="match status" value="1"/>
</dbReference>
<protein>
    <recommendedName>
        <fullName evidence="16">LIM/homeobox protein Lhx9</fullName>
    </recommendedName>
</protein>
<gene>
    <name evidence="14" type="ORF">PMEA_00010378</name>
</gene>
<dbReference type="GO" id="GO:0000977">
    <property type="term" value="F:RNA polymerase II transcription regulatory region sequence-specific DNA binding"/>
    <property type="evidence" value="ECO:0007669"/>
    <property type="project" value="TreeGrafter"/>
</dbReference>
<keyword evidence="7 9" id="KW-0371">Homeobox</keyword>
<evidence type="ECO:0000313" key="14">
    <source>
        <dbReference type="EMBL" id="CAH3033922.1"/>
    </source>
</evidence>
<evidence type="ECO:0000256" key="11">
    <source>
        <dbReference type="RuleBase" id="RU000682"/>
    </source>
</evidence>
<feature type="domain" description="LIM zinc-binding" evidence="12">
    <location>
        <begin position="203"/>
        <end position="265"/>
    </location>
</feature>
<feature type="domain" description="LIM zinc-binding" evidence="12">
    <location>
        <begin position="141"/>
        <end position="202"/>
    </location>
</feature>
<dbReference type="InterPro" id="IPR001356">
    <property type="entry name" value="HD"/>
</dbReference>